<dbReference type="PANTHER" id="PTHR24208:SF166">
    <property type="entry name" value="LIM HOMEOBOX TRANSCRIPTION FACTOR 1 ALPHA, ISOFORM B"/>
    <property type="match status" value="1"/>
</dbReference>
<dbReference type="InterPro" id="IPR050453">
    <property type="entry name" value="LIM_Homeobox_TF"/>
</dbReference>
<dbReference type="AlphaFoldDB" id="A0AAN7DM03"/>
<feature type="compositionally biased region" description="Basic and acidic residues" evidence="7">
    <location>
        <begin position="18"/>
        <end position="29"/>
    </location>
</feature>
<evidence type="ECO:0000256" key="2">
    <source>
        <dbReference type="ARBA" id="ARBA00023125"/>
    </source>
</evidence>
<evidence type="ECO:0000256" key="5">
    <source>
        <dbReference type="PROSITE-ProRule" id="PRU00108"/>
    </source>
</evidence>
<keyword evidence="10" id="KW-1185">Reference proteome</keyword>
<dbReference type="Gene3D" id="1.10.10.60">
    <property type="entry name" value="Homeodomain-like"/>
    <property type="match status" value="1"/>
</dbReference>
<name>A0AAN7DM03_9FUNG</name>
<dbReference type="PROSITE" id="PS50071">
    <property type="entry name" value="HOMEOBOX_2"/>
    <property type="match status" value="1"/>
</dbReference>
<evidence type="ECO:0000256" key="3">
    <source>
        <dbReference type="ARBA" id="ARBA00023155"/>
    </source>
</evidence>
<evidence type="ECO:0000256" key="6">
    <source>
        <dbReference type="RuleBase" id="RU000682"/>
    </source>
</evidence>
<dbReference type="Proteomes" id="UP001304243">
    <property type="component" value="Unassembled WGS sequence"/>
</dbReference>
<gene>
    <name evidence="9" type="primary">ICL1_1</name>
    <name evidence="9" type="ORF">ATC70_009114</name>
</gene>
<comment type="subcellular location">
    <subcellularLocation>
        <location evidence="1 5 6">Nucleus</location>
    </subcellularLocation>
</comment>
<dbReference type="Pfam" id="PF00046">
    <property type="entry name" value="Homeodomain"/>
    <property type="match status" value="1"/>
</dbReference>
<organism evidence="9 10">
    <name type="scientific">Mucor velutinosus</name>
    <dbReference type="NCBI Taxonomy" id="708070"/>
    <lineage>
        <taxon>Eukaryota</taxon>
        <taxon>Fungi</taxon>
        <taxon>Fungi incertae sedis</taxon>
        <taxon>Mucoromycota</taxon>
        <taxon>Mucoromycotina</taxon>
        <taxon>Mucoromycetes</taxon>
        <taxon>Mucorales</taxon>
        <taxon>Mucorineae</taxon>
        <taxon>Mucoraceae</taxon>
        <taxon>Mucor</taxon>
    </lineage>
</organism>
<reference evidence="9 10" key="1">
    <citation type="submission" date="2022-11" db="EMBL/GenBank/DDBJ databases">
        <title>Mucor velutinosus strain NIH1002 WGS.</title>
        <authorList>
            <person name="Subramanian P."/>
            <person name="Mullikin J.C."/>
            <person name="Segre J.A."/>
            <person name="Zelazny A.M."/>
        </authorList>
    </citation>
    <scope>NUCLEOTIDE SEQUENCE [LARGE SCALE GENOMIC DNA]</scope>
    <source>
        <strain evidence="9 10">NIH1002</strain>
    </source>
</reference>
<evidence type="ECO:0000313" key="10">
    <source>
        <dbReference type="Proteomes" id="UP001304243"/>
    </source>
</evidence>
<dbReference type="GO" id="GO:0004451">
    <property type="term" value="F:isocitrate lyase activity"/>
    <property type="evidence" value="ECO:0007669"/>
    <property type="project" value="UniProtKB-EC"/>
</dbReference>
<keyword evidence="2 5" id="KW-0238">DNA-binding</keyword>
<keyword evidence="3 5" id="KW-0371">Homeobox</keyword>
<dbReference type="EMBL" id="JASEJX010000012">
    <property type="protein sequence ID" value="KAK4518889.1"/>
    <property type="molecule type" value="Genomic_DNA"/>
</dbReference>
<evidence type="ECO:0000256" key="1">
    <source>
        <dbReference type="ARBA" id="ARBA00004123"/>
    </source>
</evidence>
<proteinExistence type="predicted"/>
<keyword evidence="4 5" id="KW-0539">Nucleus</keyword>
<feature type="domain" description="Homeobox" evidence="8">
    <location>
        <begin position="35"/>
        <end position="95"/>
    </location>
</feature>
<keyword evidence="9" id="KW-0456">Lyase</keyword>
<protein>
    <submittedName>
        <fullName evidence="9">Isocitrate lyase 1</fullName>
        <ecNumber evidence="9">4.1.3.1</ecNumber>
    </submittedName>
</protein>
<evidence type="ECO:0000259" key="8">
    <source>
        <dbReference type="PROSITE" id="PS50071"/>
    </source>
</evidence>
<dbReference type="GO" id="GO:0000981">
    <property type="term" value="F:DNA-binding transcription factor activity, RNA polymerase II-specific"/>
    <property type="evidence" value="ECO:0007669"/>
    <property type="project" value="TreeGrafter"/>
</dbReference>
<feature type="compositionally biased region" description="Polar residues" evidence="7">
    <location>
        <begin position="95"/>
        <end position="105"/>
    </location>
</feature>
<evidence type="ECO:0000313" key="9">
    <source>
        <dbReference type="EMBL" id="KAK4518889.1"/>
    </source>
</evidence>
<dbReference type="GeneID" id="89952800"/>
<dbReference type="GO" id="GO:0000977">
    <property type="term" value="F:RNA polymerase II transcription regulatory region sequence-specific DNA binding"/>
    <property type="evidence" value="ECO:0007669"/>
    <property type="project" value="TreeGrafter"/>
</dbReference>
<feature type="compositionally biased region" description="Acidic residues" evidence="7">
    <location>
        <begin position="108"/>
        <end position="134"/>
    </location>
</feature>
<evidence type="ECO:0000256" key="7">
    <source>
        <dbReference type="SAM" id="MobiDB-lite"/>
    </source>
</evidence>
<accession>A0AAN7DM03</accession>
<feature type="compositionally biased region" description="Basic residues" evidence="7">
    <location>
        <begin position="1"/>
        <end position="13"/>
    </location>
</feature>
<feature type="DNA-binding region" description="Homeobox" evidence="5">
    <location>
        <begin position="37"/>
        <end position="96"/>
    </location>
</feature>
<dbReference type="SUPFAM" id="SSF46689">
    <property type="entry name" value="Homeodomain-like"/>
    <property type="match status" value="1"/>
</dbReference>
<comment type="caution">
    <text evidence="9">The sequence shown here is derived from an EMBL/GenBank/DDBJ whole genome shotgun (WGS) entry which is preliminary data.</text>
</comment>
<feature type="region of interest" description="Disordered" evidence="7">
    <location>
        <begin position="91"/>
        <end position="145"/>
    </location>
</feature>
<dbReference type="CDD" id="cd00086">
    <property type="entry name" value="homeodomain"/>
    <property type="match status" value="1"/>
</dbReference>
<dbReference type="PANTHER" id="PTHR24208">
    <property type="entry name" value="LIM/HOMEOBOX PROTEIN LHX"/>
    <property type="match status" value="1"/>
</dbReference>
<dbReference type="InterPro" id="IPR001356">
    <property type="entry name" value="HD"/>
</dbReference>
<evidence type="ECO:0000256" key="4">
    <source>
        <dbReference type="ARBA" id="ARBA00023242"/>
    </source>
</evidence>
<dbReference type="EC" id="4.1.3.1" evidence="9"/>
<dbReference type="GO" id="GO:0005634">
    <property type="term" value="C:nucleus"/>
    <property type="evidence" value="ECO:0007669"/>
    <property type="project" value="UniProtKB-SubCell"/>
</dbReference>
<dbReference type="InterPro" id="IPR009057">
    <property type="entry name" value="Homeodomain-like_sf"/>
</dbReference>
<dbReference type="SMART" id="SM00389">
    <property type="entry name" value="HOX"/>
    <property type="match status" value="1"/>
</dbReference>
<feature type="region of interest" description="Disordered" evidence="7">
    <location>
        <begin position="1"/>
        <end position="29"/>
    </location>
</feature>
<dbReference type="RefSeq" id="XP_064685555.1">
    <property type="nucleotide sequence ID" value="XM_064828353.1"/>
</dbReference>
<sequence length="218" mass="25650">MVLGQKKKKKAKQPSRCNHSDTPTRTDELKNDFWLPTIKRRRRFSSKEIRLLQKEFSINCSPCADKVEEIAKLFSTDKKIITTWFQNKRAKTKKLQANSPRTVSSVDYETEQEQQEEEEEEEEDDEHYDYDDTTTELSNTNTDMDSDTFHVMNGDTALTTPTCILHQQEYQHIVSTLSSPHYAHKHLINFFSTYHFDLYYLTMQEDQDDASSFFAYSS</sequence>